<dbReference type="Gene3D" id="3.40.525.10">
    <property type="entry name" value="CRAL-TRIO lipid binding domain"/>
    <property type="match status" value="1"/>
</dbReference>
<reference evidence="5" key="1">
    <citation type="submission" date="2019-12" db="UniProtKB">
        <authorList>
            <consortium name="WormBaseParasite"/>
        </authorList>
    </citation>
    <scope>IDENTIFICATION</scope>
</reference>
<keyword evidence="1" id="KW-1133">Transmembrane helix</keyword>
<sequence>MSQLLCRSERPRSSSEAFSFAHTLHMRTTSKRWRLAAIIAISALFLSVVILAAVLGYFINISTARESEPNNKPEPVPPDADNDTIPGCFPAGSIVRTRAGWIAIEDLQIGDEVLDVTSHGQLVYSKVYAWLRRDNLNHRSSKLYYSTKFAFSVTSTNMIPGITAVEEAMIEQIRKELPDINNTNITNGSILRWLRSASDNLSVTMEALRKHLIFRKAWGLDDLLTTWKKPEVLMKYYGHGLPGTDREGSPILFTLLGNTDVEGLFTSCQSQDFVKMSLTHIEEALEKAEEAAKKNGKPYEKVLLIIDLDNMTTSHYTFKPFTCSYLTLLALFQDNYPGVFKKIIVIKAPTIAKIAYNLLLPFLSSETEKLIEMSSDAWKESLFQHIDPDQWPAYWGGNMKDENGDEKCPDKIVIGQGPVPQSYKYDESTDRESYTEVTVYAGHNRLVEIRVDEAGSELYWKYKTTGEDIGFAVYFTDNDEAADTKSMEPLFPYIRFECALVPIEGALVCEKEGRYIVEFDNCYSWFSAKELSYVIRINKK</sequence>
<evidence type="ECO:0000313" key="4">
    <source>
        <dbReference type="Proteomes" id="UP000046395"/>
    </source>
</evidence>
<dbReference type="SUPFAM" id="SSF52087">
    <property type="entry name" value="CRAL/TRIO domain"/>
    <property type="match status" value="1"/>
</dbReference>
<dbReference type="PROSITE" id="PS50866">
    <property type="entry name" value="GOLD"/>
    <property type="match status" value="1"/>
</dbReference>
<feature type="domain" description="CRAL-TRIO" evidence="2">
    <location>
        <begin position="229"/>
        <end position="403"/>
    </location>
</feature>
<protein>
    <submittedName>
        <fullName evidence="5">CRAL-TRIO domain-containing protein</fullName>
    </submittedName>
</protein>
<feature type="domain" description="GOLD" evidence="3">
    <location>
        <begin position="431"/>
        <end position="537"/>
    </location>
</feature>
<dbReference type="Pfam" id="PF25883">
    <property type="entry name" value="F28H7_8_C"/>
    <property type="match status" value="1"/>
</dbReference>
<evidence type="ECO:0000259" key="3">
    <source>
        <dbReference type="PROSITE" id="PS50866"/>
    </source>
</evidence>
<evidence type="ECO:0000313" key="5">
    <source>
        <dbReference type="WBParaSite" id="TMUE_1000005997.1"/>
    </source>
</evidence>
<dbReference type="CDD" id="cd00081">
    <property type="entry name" value="Hint"/>
    <property type="match status" value="1"/>
</dbReference>
<dbReference type="InterPro" id="IPR001251">
    <property type="entry name" value="CRAL-TRIO_dom"/>
</dbReference>
<dbReference type="CDD" id="cd00170">
    <property type="entry name" value="SEC14"/>
    <property type="match status" value="1"/>
</dbReference>
<dbReference type="PROSITE" id="PS50191">
    <property type="entry name" value="CRAL_TRIO"/>
    <property type="match status" value="1"/>
</dbReference>
<accession>A0A5S6QGM2</accession>
<organism evidence="4 5">
    <name type="scientific">Trichuris muris</name>
    <name type="common">Mouse whipworm</name>
    <dbReference type="NCBI Taxonomy" id="70415"/>
    <lineage>
        <taxon>Eukaryota</taxon>
        <taxon>Metazoa</taxon>
        <taxon>Ecdysozoa</taxon>
        <taxon>Nematoda</taxon>
        <taxon>Enoplea</taxon>
        <taxon>Dorylaimia</taxon>
        <taxon>Trichinellida</taxon>
        <taxon>Trichuridae</taxon>
        <taxon>Trichuris</taxon>
    </lineage>
</organism>
<feature type="transmembrane region" description="Helical" evidence="1">
    <location>
        <begin position="35"/>
        <end position="59"/>
    </location>
</feature>
<dbReference type="PANTHER" id="PTHR23324:SF83">
    <property type="entry name" value="SEC14-LIKE PROTEIN 2"/>
    <property type="match status" value="1"/>
</dbReference>
<keyword evidence="4" id="KW-1185">Reference proteome</keyword>
<dbReference type="InterPro" id="IPR051064">
    <property type="entry name" value="SEC14/CRAL-TRIO_domain"/>
</dbReference>
<dbReference type="InterPro" id="IPR001767">
    <property type="entry name" value="Hedgehog_Hint"/>
</dbReference>
<keyword evidence="1" id="KW-0472">Membrane</keyword>
<evidence type="ECO:0000256" key="1">
    <source>
        <dbReference type="SAM" id="Phobius"/>
    </source>
</evidence>
<keyword evidence="1" id="KW-0812">Transmembrane</keyword>
<name>A0A5S6QGM2_TRIMR</name>
<dbReference type="SUPFAM" id="SSF101576">
    <property type="entry name" value="Supernatant protein factor (SPF), C-terminal domain"/>
    <property type="match status" value="1"/>
</dbReference>
<dbReference type="InterPro" id="IPR036273">
    <property type="entry name" value="CRAL/TRIO_N_dom_sf"/>
</dbReference>
<dbReference type="Pfam" id="PF01079">
    <property type="entry name" value="Hint"/>
    <property type="match status" value="1"/>
</dbReference>
<dbReference type="Gene3D" id="2.60.120.680">
    <property type="entry name" value="GOLD domain"/>
    <property type="match status" value="1"/>
</dbReference>
<dbReference type="InterPro" id="IPR036844">
    <property type="entry name" value="Hint_dom_sf"/>
</dbReference>
<dbReference type="Proteomes" id="UP000046395">
    <property type="component" value="Unassembled WGS sequence"/>
</dbReference>
<dbReference type="InterPro" id="IPR058960">
    <property type="entry name" value="Ctg-1-like_C"/>
</dbReference>
<dbReference type="Gene3D" id="2.170.16.10">
    <property type="entry name" value="Hedgehog/Intein (Hint) domain"/>
    <property type="match status" value="1"/>
</dbReference>
<evidence type="ECO:0000259" key="2">
    <source>
        <dbReference type="PROSITE" id="PS50191"/>
    </source>
</evidence>
<dbReference type="InterPro" id="IPR036598">
    <property type="entry name" value="GOLD_dom_sf"/>
</dbReference>
<dbReference type="GO" id="GO:0005737">
    <property type="term" value="C:cytoplasm"/>
    <property type="evidence" value="ECO:0007669"/>
    <property type="project" value="TreeGrafter"/>
</dbReference>
<dbReference type="PANTHER" id="PTHR23324">
    <property type="entry name" value="SEC14 RELATED PROTEIN"/>
    <property type="match status" value="1"/>
</dbReference>
<dbReference type="InterPro" id="IPR009038">
    <property type="entry name" value="GOLD_dom"/>
</dbReference>
<dbReference type="SMART" id="SM00516">
    <property type="entry name" value="SEC14"/>
    <property type="match status" value="1"/>
</dbReference>
<dbReference type="WBParaSite" id="TMUE_1000005997.1">
    <property type="protein sequence ID" value="TMUE_1000005997.1"/>
    <property type="gene ID" value="WBGene00289661"/>
</dbReference>
<dbReference type="InterPro" id="IPR036865">
    <property type="entry name" value="CRAL-TRIO_dom_sf"/>
</dbReference>
<dbReference type="GO" id="GO:0016540">
    <property type="term" value="P:protein autoprocessing"/>
    <property type="evidence" value="ECO:0007669"/>
    <property type="project" value="InterPro"/>
</dbReference>
<dbReference type="AlphaFoldDB" id="A0A5S6QGM2"/>
<dbReference type="SUPFAM" id="SSF51294">
    <property type="entry name" value="Hedgehog/intein (Hint) domain"/>
    <property type="match status" value="1"/>
</dbReference>
<dbReference type="SUPFAM" id="SSF46938">
    <property type="entry name" value="CRAL/TRIO N-terminal domain"/>
    <property type="match status" value="1"/>
</dbReference>
<dbReference type="Pfam" id="PF00650">
    <property type="entry name" value="CRAL_TRIO"/>
    <property type="match status" value="1"/>
</dbReference>
<proteinExistence type="predicted"/>
<dbReference type="STRING" id="70415.A0A5S6QGM2"/>